<dbReference type="AlphaFoldDB" id="A0A0H3LR70"/>
<gene>
    <name evidence="1" type="ordered locus">BB3517</name>
</gene>
<dbReference type="KEGG" id="bbr:BB3517"/>
<dbReference type="Proteomes" id="UP000001027">
    <property type="component" value="Chromosome"/>
</dbReference>
<accession>A0A0H3LR70</accession>
<name>A0A0H3LR70_BORBR</name>
<organism evidence="1 2">
    <name type="scientific">Bordetella bronchiseptica (strain ATCC BAA-588 / NCTC 13252 / RB50)</name>
    <name type="common">Alcaligenes bronchisepticus</name>
    <dbReference type="NCBI Taxonomy" id="257310"/>
    <lineage>
        <taxon>Bacteria</taxon>
        <taxon>Pseudomonadati</taxon>
        <taxon>Pseudomonadota</taxon>
        <taxon>Betaproteobacteria</taxon>
        <taxon>Burkholderiales</taxon>
        <taxon>Alcaligenaceae</taxon>
        <taxon>Bordetella</taxon>
    </lineage>
</organism>
<dbReference type="HOGENOM" id="CLU_2970249_0_0_4"/>
<proteinExistence type="predicted"/>
<evidence type="ECO:0000313" key="1">
    <source>
        <dbReference type="EMBL" id="CAE34011.1"/>
    </source>
</evidence>
<evidence type="ECO:0000313" key="2">
    <source>
        <dbReference type="Proteomes" id="UP000001027"/>
    </source>
</evidence>
<dbReference type="EMBL" id="BX640447">
    <property type="protein sequence ID" value="CAE34011.1"/>
    <property type="molecule type" value="Genomic_DNA"/>
</dbReference>
<protein>
    <submittedName>
        <fullName evidence="1">Uncharacterized protein</fullName>
    </submittedName>
</protein>
<sequence length="58" mass="6410">MELVDEGPGSNREGLACTFAAVLFVQCLRLSLEDCEEGIPRLDELCFCHENSSCGESW</sequence>
<reference evidence="1 2" key="1">
    <citation type="journal article" date="2003" name="Nat. Genet.">
        <title>Comparative analysis of the genome sequences of Bordetella pertussis, Bordetella parapertussis and Bordetella bronchiseptica.</title>
        <authorList>
            <person name="Parkhill J."/>
            <person name="Sebaihia M."/>
            <person name="Preston A."/>
            <person name="Murphy L.D."/>
            <person name="Thomson N.R."/>
            <person name="Harris D.E."/>
            <person name="Holden M.T.G."/>
            <person name="Churcher C.M."/>
            <person name="Bentley S.D."/>
            <person name="Mungall K.L."/>
            <person name="Cerdeno-Tarraga A.-M."/>
            <person name="Temple L."/>
            <person name="James K.D."/>
            <person name="Harris B."/>
            <person name="Quail M.A."/>
            <person name="Achtman M."/>
            <person name="Atkin R."/>
            <person name="Baker S."/>
            <person name="Basham D."/>
            <person name="Bason N."/>
            <person name="Cherevach I."/>
            <person name="Chillingworth T."/>
            <person name="Collins M."/>
            <person name="Cronin A."/>
            <person name="Davis P."/>
            <person name="Doggett J."/>
            <person name="Feltwell T."/>
            <person name="Goble A."/>
            <person name="Hamlin N."/>
            <person name="Hauser H."/>
            <person name="Holroyd S."/>
            <person name="Jagels K."/>
            <person name="Leather S."/>
            <person name="Moule S."/>
            <person name="Norberczak H."/>
            <person name="O'Neil S."/>
            <person name="Ormond D."/>
            <person name="Price C."/>
            <person name="Rabbinowitsch E."/>
            <person name="Rutter S."/>
            <person name="Sanders M."/>
            <person name="Saunders D."/>
            <person name="Seeger K."/>
            <person name="Sharp S."/>
            <person name="Simmonds M."/>
            <person name="Skelton J."/>
            <person name="Squares R."/>
            <person name="Squares S."/>
            <person name="Stevens K."/>
            <person name="Unwin L."/>
            <person name="Whitehead S."/>
            <person name="Barrell B.G."/>
            <person name="Maskell D.J."/>
        </authorList>
    </citation>
    <scope>NUCLEOTIDE SEQUENCE [LARGE SCALE GENOMIC DNA]</scope>
    <source>
        <strain evidence="1 2">ATCC BAA-588 / NCTC 13252 / RB50</strain>
    </source>
</reference>